<name>A0A074ZEJ4_OPIVI</name>
<sequence>MCTRSGLLLIILLFSDVATSFETLPVIIWHGMGNLMPKNIYFLSTGDHAKGGGIRQLGEVVQQMIPGTQVKCIATSQSDAEDIEDSYFKPIDIQISQVCNELLSDPVFRDGVHMIGLSQGGLFVRALAQRCPFKKIGAVVSIGGPQMGVFGVPKCRDIGPIHWCFVMDKLLSYGAYSSLVQQHLVQAQYWHDPLKEETYREKCQFLPDINQERVSANPTGFAEISQLINSTYRDNLLKVKHLVLVRFADDTVLKPKESEWFGYFDDMTLDKFHSLQETEMYKKDWLGLKRLDETGRLHFIELEGDHLQFTLAWFKDMVATYIS</sequence>
<evidence type="ECO:0000256" key="7">
    <source>
        <dbReference type="ARBA" id="ARBA00023180"/>
    </source>
</evidence>
<dbReference type="PANTHER" id="PTHR11247:SF8">
    <property type="entry name" value="PALMITOYL-PROTEIN THIOESTERASE 1"/>
    <property type="match status" value="1"/>
</dbReference>
<feature type="signal peptide" evidence="9">
    <location>
        <begin position="1"/>
        <end position="20"/>
    </location>
</feature>
<dbReference type="OrthoDB" id="10263094at2759"/>
<dbReference type="Gene3D" id="3.40.50.1820">
    <property type="entry name" value="alpha/beta hydrolase"/>
    <property type="match status" value="1"/>
</dbReference>
<dbReference type="PRINTS" id="PR00414">
    <property type="entry name" value="PPTHIESTRASE"/>
</dbReference>
<dbReference type="Pfam" id="PF02089">
    <property type="entry name" value="Palm_thioest"/>
    <property type="match status" value="1"/>
</dbReference>
<evidence type="ECO:0000256" key="5">
    <source>
        <dbReference type="ARBA" id="ARBA00022801"/>
    </source>
</evidence>
<dbReference type="RefSeq" id="XP_009172165.1">
    <property type="nucleotide sequence ID" value="XM_009173901.1"/>
</dbReference>
<dbReference type="STRING" id="6198.A0A074ZEJ4"/>
<dbReference type="InterPro" id="IPR029058">
    <property type="entry name" value="AB_hydrolase_fold"/>
</dbReference>
<comment type="similarity">
    <text evidence="1">Belongs to the palmitoyl-protein thioesterase family.</text>
</comment>
<dbReference type="CTD" id="20322355"/>
<dbReference type="SUPFAM" id="SSF53474">
    <property type="entry name" value="alpha/beta-Hydrolases"/>
    <property type="match status" value="1"/>
</dbReference>
<evidence type="ECO:0000256" key="3">
    <source>
        <dbReference type="ARBA" id="ARBA00014212"/>
    </source>
</evidence>
<dbReference type="EC" id="3.1.2.22" evidence="2"/>
<keyword evidence="11" id="KW-1185">Reference proteome</keyword>
<keyword evidence="7" id="KW-0325">Glycoprotein</keyword>
<organism evidence="10 11">
    <name type="scientific">Opisthorchis viverrini</name>
    <name type="common">Southeast Asian liver fluke</name>
    <dbReference type="NCBI Taxonomy" id="6198"/>
    <lineage>
        <taxon>Eukaryota</taxon>
        <taxon>Metazoa</taxon>
        <taxon>Spiralia</taxon>
        <taxon>Lophotrochozoa</taxon>
        <taxon>Platyhelminthes</taxon>
        <taxon>Trematoda</taxon>
        <taxon>Digenea</taxon>
        <taxon>Opisthorchiida</taxon>
        <taxon>Opisthorchiata</taxon>
        <taxon>Opisthorchiidae</taxon>
        <taxon>Opisthorchis</taxon>
    </lineage>
</organism>
<evidence type="ECO:0000313" key="10">
    <source>
        <dbReference type="EMBL" id="KER24087.1"/>
    </source>
</evidence>
<evidence type="ECO:0000256" key="4">
    <source>
        <dbReference type="ARBA" id="ARBA00022729"/>
    </source>
</evidence>
<dbReference type="GO" id="GO:0008474">
    <property type="term" value="F:palmitoyl-(protein) hydrolase activity"/>
    <property type="evidence" value="ECO:0007669"/>
    <property type="project" value="UniProtKB-EC"/>
</dbReference>
<evidence type="ECO:0000256" key="9">
    <source>
        <dbReference type="SAM" id="SignalP"/>
    </source>
</evidence>
<keyword evidence="5" id="KW-0378">Hydrolase</keyword>
<dbReference type="Proteomes" id="UP000054324">
    <property type="component" value="Unassembled WGS sequence"/>
</dbReference>
<reference evidence="10 11" key="1">
    <citation type="submission" date="2013-11" db="EMBL/GenBank/DDBJ databases">
        <title>Opisthorchis viverrini - life in the bile duct.</title>
        <authorList>
            <person name="Young N.D."/>
            <person name="Nagarajan N."/>
            <person name="Lin S.J."/>
            <person name="Korhonen P.K."/>
            <person name="Jex A.R."/>
            <person name="Hall R.S."/>
            <person name="Safavi-Hemami H."/>
            <person name="Kaewkong W."/>
            <person name="Bertrand D."/>
            <person name="Gao S."/>
            <person name="Seet Q."/>
            <person name="Wongkham S."/>
            <person name="Teh B.T."/>
            <person name="Wongkham C."/>
            <person name="Intapan P.M."/>
            <person name="Maleewong W."/>
            <person name="Yang X."/>
            <person name="Hu M."/>
            <person name="Wang Z."/>
            <person name="Hofmann A."/>
            <person name="Sternberg P.W."/>
            <person name="Tan P."/>
            <person name="Wang J."/>
            <person name="Gasser R.B."/>
        </authorList>
    </citation>
    <scope>NUCLEOTIDE SEQUENCE [LARGE SCALE GENOMIC DNA]</scope>
</reference>
<accession>A0A074ZEJ4</accession>
<gene>
    <name evidence="10" type="ORF">T265_08176</name>
</gene>
<dbReference type="EMBL" id="KL596823">
    <property type="protein sequence ID" value="KER24087.1"/>
    <property type="molecule type" value="Genomic_DNA"/>
</dbReference>
<dbReference type="GO" id="GO:0005764">
    <property type="term" value="C:lysosome"/>
    <property type="evidence" value="ECO:0007669"/>
    <property type="project" value="TreeGrafter"/>
</dbReference>
<protein>
    <recommendedName>
        <fullName evidence="3">Palmitoyl-protein thioesterase 1</fullName>
        <ecNumber evidence="2">3.1.2.22</ecNumber>
    </recommendedName>
    <alternativeName>
        <fullName evidence="8">Palmitoyl-protein hydrolase 1</fullName>
    </alternativeName>
</protein>
<dbReference type="AlphaFoldDB" id="A0A074ZEJ4"/>
<dbReference type="InterPro" id="IPR002472">
    <property type="entry name" value="Palm_thioest"/>
</dbReference>
<evidence type="ECO:0000256" key="2">
    <source>
        <dbReference type="ARBA" id="ARBA00012423"/>
    </source>
</evidence>
<evidence type="ECO:0000256" key="8">
    <source>
        <dbReference type="ARBA" id="ARBA00031934"/>
    </source>
</evidence>
<keyword evidence="6" id="KW-1015">Disulfide bond</keyword>
<proteinExistence type="inferred from homology"/>
<feature type="chain" id="PRO_5001705086" description="Palmitoyl-protein thioesterase 1" evidence="9">
    <location>
        <begin position="21"/>
        <end position="323"/>
    </location>
</feature>
<evidence type="ECO:0000256" key="1">
    <source>
        <dbReference type="ARBA" id="ARBA00010758"/>
    </source>
</evidence>
<dbReference type="GeneID" id="20322355"/>
<keyword evidence="4 9" id="KW-0732">Signal</keyword>
<evidence type="ECO:0000256" key="6">
    <source>
        <dbReference type="ARBA" id="ARBA00023157"/>
    </source>
</evidence>
<evidence type="ECO:0000313" key="11">
    <source>
        <dbReference type="Proteomes" id="UP000054324"/>
    </source>
</evidence>
<dbReference type="PANTHER" id="PTHR11247">
    <property type="entry name" value="PALMITOYL-PROTEIN THIOESTERASE/DOLICHYLDIPHOSPHATASE 1"/>
    <property type="match status" value="1"/>
</dbReference>
<dbReference type="KEGG" id="ovi:T265_08176"/>